<protein>
    <submittedName>
        <fullName evidence="3">Uncharacterized protein</fullName>
    </submittedName>
</protein>
<dbReference type="InParanoid" id="A0A2J6TJU2"/>
<dbReference type="EMBL" id="KZ613782">
    <property type="protein sequence ID" value="PMD63270.1"/>
    <property type="molecule type" value="Genomic_DNA"/>
</dbReference>
<evidence type="ECO:0000256" key="1">
    <source>
        <dbReference type="SAM" id="MobiDB-lite"/>
    </source>
</evidence>
<organism evidence="3 4">
    <name type="scientific">Hyaloscypha bicolor E</name>
    <dbReference type="NCBI Taxonomy" id="1095630"/>
    <lineage>
        <taxon>Eukaryota</taxon>
        <taxon>Fungi</taxon>
        <taxon>Dikarya</taxon>
        <taxon>Ascomycota</taxon>
        <taxon>Pezizomycotina</taxon>
        <taxon>Leotiomycetes</taxon>
        <taxon>Helotiales</taxon>
        <taxon>Hyaloscyphaceae</taxon>
        <taxon>Hyaloscypha</taxon>
        <taxon>Hyaloscypha bicolor</taxon>
    </lineage>
</organism>
<evidence type="ECO:0000256" key="2">
    <source>
        <dbReference type="SAM" id="Phobius"/>
    </source>
</evidence>
<feature type="transmembrane region" description="Helical" evidence="2">
    <location>
        <begin position="77"/>
        <end position="97"/>
    </location>
</feature>
<gene>
    <name evidence="3" type="ORF">K444DRAFT_584958</name>
</gene>
<dbReference type="AlphaFoldDB" id="A0A2J6TJU2"/>
<evidence type="ECO:0000313" key="4">
    <source>
        <dbReference type="Proteomes" id="UP000235371"/>
    </source>
</evidence>
<evidence type="ECO:0000313" key="3">
    <source>
        <dbReference type="EMBL" id="PMD63270.1"/>
    </source>
</evidence>
<feature type="transmembrane region" description="Helical" evidence="2">
    <location>
        <begin position="12"/>
        <end position="30"/>
    </location>
</feature>
<feature type="transmembrane region" description="Helical" evidence="2">
    <location>
        <begin position="196"/>
        <end position="215"/>
    </location>
</feature>
<dbReference type="PANTHER" id="PTHR35179">
    <property type="entry name" value="PROTEIN CBG02620"/>
    <property type="match status" value="1"/>
</dbReference>
<name>A0A2J6TJU2_9HELO</name>
<accession>A0A2J6TJU2</accession>
<dbReference type="PANTHER" id="PTHR35179:SF1">
    <property type="entry name" value="INTEGRAL MEMBRANE PROTEIN"/>
    <property type="match status" value="1"/>
</dbReference>
<keyword evidence="2" id="KW-0812">Transmembrane</keyword>
<reference evidence="3 4" key="1">
    <citation type="submission" date="2016-04" db="EMBL/GenBank/DDBJ databases">
        <title>A degradative enzymes factory behind the ericoid mycorrhizal symbiosis.</title>
        <authorList>
            <consortium name="DOE Joint Genome Institute"/>
            <person name="Martino E."/>
            <person name="Morin E."/>
            <person name="Grelet G."/>
            <person name="Kuo A."/>
            <person name="Kohler A."/>
            <person name="Daghino S."/>
            <person name="Barry K."/>
            <person name="Choi C."/>
            <person name="Cichocki N."/>
            <person name="Clum A."/>
            <person name="Copeland A."/>
            <person name="Hainaut M."/>
            <person name="Haridas S."/>
            <person name="Labutti K."/>
            <person name="Lindquist E."/>
            <person name="Lipzen A."/>
            <person name="Khouja H.-R."/>
            <person name="Murat C."/>
            <person name="Ohm R."/>
            <person name="Olson A."/>
            <person name="Spatafora J."/>
            <person name="Veneault-Fourrey C."/>
            <person name="Henrissat B."/>
            <person name="Grigoriev I."/>
            <person name="Martin F."/>
            <person name="Perotto S."/>
        </authorList>
    </citation>
    <scope>NUCLEOTIDE SEQUENCE [LARGE SCALE GENOMIC DNA]</scope>
    <source>
        <strain evidence="3 4">E</strain>
    </source>
</reference>
<dbReference type="RefSeq" id="XP_024740174.1">
    <property type="nucleotide sequence ID" value="XM_024877896.1"/>
</dbReference>
<dbReference type="GeneID" id="36585973"/>
<proteinExistence type="predicted"/>
<dbReference type="OrthoDB" id="3205825at2759"/>
<keyword evidence="2" id="KW-1133">Transmembrane helix</keyword>
<feature type="transmembrane region" description="Helical" evidence="2">
    <location>
        <begin position="42"/>
        <end position="65"/>
    </location>
</feature>
<dbReference type="Proteomes" id="UP000235371">
    <property type="component" value="Unassembled WGS sequence"/>
</dbReference>
<feature type="region of interest" description="Disordered" evidence="1">
    <location>
        <begin position="330"/>
        <end position="372"/>
    </location>
</feature>
<sequence>MASNISDFKLASTVAGFTLGFGVLCVWNAIQQTRAIRSPLRSVYIFMVWGEIVANLAIGIIGWLFLDGSSLSDSVPLFFSILFLWVFEVQLLMQIIINRITVVVDDHQLISRLKWGTAFVITMINIAVFVIWIPAHLVPPPIPLFVEINKYWDRTSKVIILIVDAGLNYFFLHTVKKRLVNCHGLTKYAPLVGFNAKLMVLSIGMDLMLICLMSLKNQVVYIQFHPVAYMVKLNIEMSMASLITKIARNSVEARNNEFVVQNSSSHNHSHFHTSHIQSKAAIGLQPGVNASAVSKMRGAAEERQSFEGIRTLKEVDVTVESVQVPQTVWRKSESDSGVEDGFGRKQTSKMGSEDELPLAPEVPKKQHVEWKN</sequence>
<keyword evidence="2" id="KW-0472">Membrane</keyword>
<feature type="transmembrane region" description="Helical" evidence="2">
    <location>
        <begin position="158"/>
        <end position="175"/>
    </location>
</feature>
<feature type="compositionally biased region" description="Basic and acidic residues" evidence="1">
    <location>
        <begin position="362"/>
        <end position="372"/>
    </location>
</feature>
<feature type="transmembrane region" description="Helical" evidence="2">
    <location>
        <begin position="118"/>
        <end position="138"/>
    </location>
</feature>
<keyword evidence="4" id="KW-1185">Reference proteome</keyword>